<dbReference type="Proteomes" id="UP000245626">
    <property type="component" value="Unassembled WGS sequence"/>
</dbReference>
<dbReference type="EMBL" id="KZ819967">
    <property type="protein sequence ID" value="PWN50117.1"/>
    <property type="molecule type" value="Genomic_DNA"/>
</dbReference>
<proteinExistence type="predicted"/>
<sequence length="309" mass="33828">MRLTHSHIPFLRRHMLSQDMVLGHEGVGIVSRVGPLVKNFKVGDRVGWGYNHGNCGNICKFCLKGKDTLCSQNRMYGNEDLDQASFGDRFVIDAEFAHHIPDGLELRDAAPLMCGGATVYGAIKAAQIPSHARVGVLGVGGLGHLAIQYLAKMGCDVVVFSGTDSKKDEATKLGATDFVAMKTNPTLEGVEPVQYLLVTTSAQPNWKTLIPVLEKEATILPLSVAFNNFTFPYMPIIGMELKIQGSLVAGRGVHKEMIEVTAKDGVRPMIEELPMTLDGLKTAFDRLKKGDVRYRFVLRNEKNCEKAGI</sequence>
<organism evidence="1 2">
    <name type="scientific">Violaceomyces palustris</name>
    <dbReference type="NCBI Taxonomy" id="1673888"/>
    <lineage>
        <taxon>Eukaryota</taxon>
        <taxon>Fungi</taxon>
        <taxon>Dikarya</taxon>
        <taxon>Basidiomycota</taxon>
        <taxon>Ustilaginomycotina</taxon>
        <taxon>Ustilaginomycetes</taxon>
        <taxon>Violaceomycetales</taxon>
        <taxon>Violaceomycetaceae</taxon>
        <taxon>Violaceomyces</taxon>
    </lineage>
</organism>
<reference evidence="1 2" key="1">
    <citation type="journal article" date="2018" name="Mol. Biol. Evol.">
        <title>Broad Genomic Sampling Reveals a Smut Pathogenic Ancestry of the Fungal Clade Ustilaginomycotina.</title>
        <authorList>
            <person name="Kijpornyongpan T."/>
            <person name="Mondo S.J."/>
            <person name="Barry K."/>
            <person name="Sandor L."/>
            <person name="Lee J."/>
            <person name="Lipzen A."/>
            <person name="Pangilinan J."/>
            <person name="LaButti K."/>
            <person name="Hainaut M."/>
            <person name="Henrissat B."/>
            <person name="Grigoriev I.V."/>
            <person name="Spatafora J.W."/>
            <person name="Aime M.C."/>
        </authorList>
    </citation>
    <scope>NUCLEOTIDE SEQUENCE [LARGE SCALE GENOMIC DNA]</scope>
    <source>
        <strain evidence="1 2">SA 807</strain>
    </source>
</reference>
<name>A0ACD0NWA7_9BASI</name>
<evidence type="ECO:0000313" key="1">
    <source>
        <dbReference type="EMBL" id="PWN50117.1"/>
    </source>
</evidence>
<accession>A0ACD0NWA7</accession>
<evidence type="ECO:0000313" key="2">
    <source>
        <dbReference type="Proteomes" id="UP000245626"/>
    </source>
</evidence>
<keyword evidence="2" id="KW-1185">Reference proteome</keyword>
<protein>
    <submittedName>
        <fullName evidence="1">NADP-dependent alcohol dehydrogenase</fullName>
    </submittedName>
</protein>
<gene>
    <name evidence="1" type="ORF">IE53DRAFT_387610</name>
</gene>